<dbReference type="Pfam" id="PF00676">
    <property type="entry name" value="E1_dh"/>
    <property type="match status" value="1"/>
</dbReference>
<evidence type="ECO:0000259" key="7">
    <source>
        <dbReference type="Pfam" id="PF12573"/>
    </source>
</evidence>
<feature type="domain" description="Dehydrogenase E1 component" evidence="6">
    <location>
        <begin position="102"/>
        <end position="394"/>
    </location>
</feature>
<evidence type="ECO:0000256" key="1">
    <source>
        <dbReference type="ARBA" id="ARBA00001964"/>
    </source>
</evidence>
<protein>
    <recommendedName>
        <fullName evidence="4">2-oxoisovalerate dehydrogenase subunit alpha</fullName>
        <ecNumber evidence="4">1.2.4.4</ecNumber>
    </recommendedName>
    <alternativeName>
        <fullName evidence="4">Branched-chain alpha-keto acid dehydrogenase E1 component alpha chain</fullName>
    </alternativeName>
</protein>
<proteinExistence type="inferred from homology"/>
<dbReference type="RefSeq" id="WP_121102445.1">
    <property type="nucleotide sequence ID" value="NZ_RBII01000002.1"/>
</dbReference>
<dbReference type="OrthoDB" id="9766715at2"/>
<gene>
    <name evidence="8" type="ORF">DES40_2397</name>
</gene>
<dbReference type="Proteomes" id="UP000282211">
    <property type="component" value="Unassembled WGS sequence"/>
</dbReference>
<comment type="caution">
    <text evidence="8">The sequence shown here is derived from an EMBL/GenBank/DDBJ whole genome shotgun (WGS) entry which is preliminary data.</text>
</comment>
<dbReference type="CDD" id="cd02000">
    <property type="entry name" value="TPP_E1_PDC_ADC_BCADC"/>
    <property type="match status" value="1"/>
</dbReference>
<dbReference type="InParanoid" id="A0A420WF53"/>
<reference evidence="8 9" key="1">
    <citation type="submission" date="2018-10" db="EMBL/GenBank/DDBJ databases">
        <title>Genomic Encyclopedia of Type Strains, Phase IV (KMG-IV): sequencing the most valuable type-strain genomes for metagenomic binning, comparative biology and taxonomic classification.</title>
        <authorList>
            <person name="Goeker M."/>
        </authorList>
    </citation>
    <scope>NUCLEOTIDE SEQUENCE [LARGE SCALE GENOMIC DNA]</scope>
    <source>
        <strain evidence="8 9">DSM 22008</strain>
    </source>
</reference>
<evidence type="ECO:0000313" key="8">
    <source>
        <dbReference type="EMBL" id="RKQ69595.1"/>
    </source>
</evidence>
<dbReference type="PANTHER" id="PTHR43380:SF1">
    <property type="entry name" value="2-OXOISOVALERATE DEHYDROGENASE SUBUNIT ALPHA, MITOCHONDRIAL"/>
    <property type="match status" value="1"/>
</dbReference>
<comment type="function">
    <text evidence="4">The branched-chain alpha-keto dehydrogenase complex catalyzes the overall conversion of alpha-keto acids to acyl-CoA and CO(2). It contains multiple copies of three enzymatic components: branched-chain alpha-keto acid decarboxylase (E1), lipoamide acyltransferase (E2) and lipoamide dehydrogenase (E3).</text>
</comment>
<dbReference type="InterPro" id="IPR001017">
    <property type="entry name" value="DH_E1"/>
</dbReference>
<comment type="cofactor">
    <cofactor evidence="1 4">
        <name>thiamine diphosphate</name>
        <dbReference type="ChEBI" id="CHEBI:58937"/>
    </cofactor>
</comment>
<evidence type="ECO:0000256" key="4">
    <source>
        <dbReference type="RuleBase" id="RU365014"/>
    </source>
</evidence>
<dbReference type="AlphaFoldDB" id="A0A420WF53"/>
<name>A0A420WF53_9PROT</name>
<dbReference type="InterPro" id="IPR022593">
    <property type="entry name" value="Oxoisoval_DH_suAlpha_N_dom"/>
</dbReference>
<evidence type="ECO:0000313" key="9">
    <source>
        <dbReference type="Proteomes" id="UP000282211"/>
    </source>
</evidence>
<dbReference type="InterPro" id="IPR029061">
    <property type="entry name" value="THDP-binding"/>
</dbReference>
<feature type="domain" description="2-oxoisovalerate dehydrogenase E1 alpha subunit N-terminal" evidence="7">
    <location>
        <begin position="27"/>
        <end position="63"/>
    </location>
</feature>
<keyword evidence="9" id="KW-1185">Reference proteome</keyword>
<keyword evidence="2 4" id="KW-0560">Oxidoreductase</keyword>
<dbReference type="Pfam" id="PF12573">
    <property type="entry name" value="OxoDH_E1alpha_N"/>
    <property type="match status" value="1"/>
</dbReference>
<dbReference type="GO" id="GO:0009083">
    <property type="term" value="P:branched-chain amino acid catabolic process"/>
    <property type="evidence" value="ECO:0007669"/>
    <property type="project" value="TreeGrafter"/>
</dbReference>
<dbReference type="EC" id="1.2.4.4" evidence="4"/>
<evidence type="ECO:0000256" key="5">
    <source>
        <dbReference type="SAM" id="MobiDB-lite"/>
    </source>
</evidence>
<dbReference type="GO" id="GO:0003863">
    <property type="term" value="F:branched-chain 2-oxo acid dehydrogenase activity"/>
    <property type="evidence" value="ECO:0007669"/>
    <property type="project" value="UniProtKB-EC"/>
</dbReference>
<dbReference type="PANTHER" id="PTHR43380">
    <property type="entry name" value="2-OXOISOVALERATE DEHYDROGENASE SUBUNIT ALPHA, MITOCHONDRIAL"/>
    <property type="match status" value="1"/>
</dbReference>
<evidence type="ECO:0000256" key="2">
    <source>
        <dbReference type="ARBA" id="ARBA00023002"/>
    </source>
</evidence>
<comment type="similarity">
    <text evidence="4">Belongs to the BCKDHA family.</text>
</comment>
<sequence>MGQTPNSTENIDKTPASAASKKPNQSKLFVPEPPFRPGDTPDYSHISVPSNHTPVRPDPLCDAHDTVEHALKLIRVLRFNGENAGPWKTDLSLEKKLEALEIMMRTRAMDERMFTMQRQGKMSFYMKSTGEEAVSVGHALALRDDDMTFPTYRQQGILIARGASMKEMMCQVLSNSGDPLDGKSIPVLYSFKKHGFFSISGNLGTQLIQGVGWAMAEAYKNTDGIASVFTGEGATAEGDFHYALNFASTYRAPCIINVVNNQWAISSFQGIAAGRGETFAARGTGYGLATLRVDGNDILAVYAATQWAAERARGGGGATVIEHYTYRAEGHSTSDDPSKYRAENEGDVWPFGDPIQRLKTHLIYMGAWDDERHAALAETLKKEVRETFKEAEAMGSVANSTQLPDSTMFEQVYETEPSHLREQRQMFNEELG</sequence>
<comment type="catalytic activity">
    <reaction evidence="4">
        <text>N(6)-[(R)-lipoyl]-L-lysyl-[protein] + 3-methyl-2-oxobutanoate + H(+) = N(6)-[(R)-S(8)-2-methylpropanoyldihydrolipoyl]-L-lysyl-[protein] + CO2</text>
        <dbReference type="Rhea" id="RHEA:13457"/>
        <dbReference type="Rhea" id="RHEA-COMP:10474"/>
        <dbReference type="Rhea" id="RHEA-COMP:10497"/>
        <dbReference type="ChEBI" id="CHEBI:11851"/>
        <dbReference type="ChEBI" id="CHEBI:15378"/>
        <dbReference type="ChEBI" id="CHEBI:16526"/>
        <dbReference type="ChEBI" id="CHEBI:83099"/>
        <dbReference type="ChEBI" id="CHEBI:83142"/>
        <dbReference type="EC" id="1.2.4.4"/>
    </reaction>
</comment>
<organism evidence="8 9">
    <name type="scientific">Litorimonas taeanensis</name>
    <dbReference type="NCBI Taxonomy" id="568099"/>
    <lineage>
        <taxon>Bacteria</taxon>
        <taxon>Pseudomonadati</taxon>
        <taxon>Pseudomonadota</taxon>
        <taxon>Alphaproteobacteria</taxon>
        <taxon>Maricaulales</taxon>
        <taxon>Robiginitomaculaceae</taxon>
    </lineage>
</organism>
<dbReference type="InterPro" id="IPR050771">
    <property type="entry name" value="Alpha-ketoacid_DH_E1_comp"/>
</dbReference>
<dbReference type="EMBL" id="RBII01000002">
    <property type="protein sequence ID" value="RKQ69595.1"/>
    <property type="molecule type" value="Genomic_DNA"/>
</dbReference>
<evidence type="ECO:0000256" key="3">
    <source>
        <dbReference type="ARBA" id="ARBA00023052"/>
    </source>
</evidence>
<keyword evidence="3 4" id="KW-0786">Thiamine pyrophosphate</keyword>
<accession>A0A420WF53</accession>
<feature type="region of interest" description="Disordered" evidence="5">
    <location>
        <begin position="1"/>
        <end position="45"/>
    </location>
</feature>
<dbReference type="SUPFAM" id="SSF52518">
    <property type="entry name" value="Thiamin diphosphate-binding fold (THDP-binding)"/>
    <property type="match status" value="1"/>
</dbReference>
<dbReference type="Gene3D" id="3.40.50.970">
    <property type="match status" value="1"/>
</dbReference>
<evidence type="ECO:0000259" key="6">
    <source>
        <dbReference type="Pfam" id="PF00676"/>
    </source>
</evidence>